<dbReference type="InterPro" id="IPR000845">
    <property type="entry name" value="Nucleoside_phosphorylase_d"/>
</dbReference>
<dbReference type="PANTHER" id="PTHR46082">
    <property type="entry name" value="ATP/GTP-BINDING PROTEIN-RELATED"/>
    <property type="match status" value="1"/>
</dbReference>
<dbReference type="InterPro" id="IPR053137">
    <property type="entry name" value="NLR-like"/>
</dbReference>
<protein>
    <recommendedName>
        <fullName evidence="1">Nucleoside phosphorylase domain-containing protein</fullName>
    </recommendedName>
</protein>
<dbReference type="InterPro" id="IPR035994">
    <property type="entry name" value="Nucleoside_phosphorylase_sf"/>
</dbReference>
<feature type="domain" description="Nucleoside phosphorylase" evidence="1">
    <location>
        <begin position="9"/>
        <end position="293"/>
    </location>
</feature>
<evidence type="ECO:0000313" key="2">
    <source>
        <dbReference type="EMBL" id="KAH0523126.1"/>
    </source>
</evidence>
<dbReference type="PANTHER" id="PTHR46082:SF11">
    <property type="entry name" value="AAA+ ATPASE DOMAIN-CONTAINING PROTEIN-RELATED"/>
    <property type="match status" value="1"/>
</dbReference>
<comment type="caution">
    <text evidence="2">The sequence shown here is derived from an EMBL/GenBank/DDBJ whole genome shotgun (WGS) entry which is preliminary data.</text>
</comment>
<dbReference type="Proteomes" id="UP000826573">
    <property type="component" value="Unassembled WGS sequence"/>
</dbReference>
<keyword evidence="3" id="KW-1185">Reference proteome</keyword>
<dbReference type="GO" id="GO:0009116">
    <property type="term" value="P:nucleoside metabolic process"/>
    <property type="evidence" value="ECO:0007669"/>
    <property type="project" value="InterPro"/>
</dbReference>
<name>A0A9P8HIK7_9HYPO</name>
<dbReference type="AlphaFoldDB" id="A0A9P8HIK7"/>
<organism evidence="2 3">
    <name type="scientific">Trichoderma semiorbis</name>
    <dbReference type="NCBI Taxonomy" id="1491008"/>
    <lineage>
        <taxon>Eukaryota</taxon>
        <taxon>Fungi</taxon>
        <taxon>Dikarya</taxon>
        <taxon>Ascomycota</taxon>
        <taxon>Pezizomycotina</taxon>
        <taxon>Sordariomycetes</taxon>
        <taxon>Hypocreomycetidae</taxon>
        <taxon>Hypocreales</taxon>
        <taxon>Hypocreaceae</taxon>
        <taxon>Trichoderma</taxon>
    </lineage>
</organism>
<sequence length="308" mass="34331">MASRESFNIGWVCALSEEYEAACAMLDEKLEGPDLAEEGDDNTYCFGRIGEHRIVIACPVSGRYGTTSATRTGQDMIRSFPHIRLGLMVGIGGGAPTPEKDIRLGDVVVSVPYKTEGGVVQFDLRKQIDGKFQRIGHLNSPPTQLLGALPEVIRRHNYPNKFSGIDEHLKRFDNDPRFRRPDVDRLFRSDSEHLGGKTCAGCDLNGLVVRQPRTSPRAFEAFYGTIASSNSVIKDPKLRDLYANDPELNVLCFEMEAAGLMNDFPCLVIRGICDYCDLHKNDDWHYYAAATAAAYARELLCVIKPPRR</sequence>
<evidence type="ECO:0000259" key="1">
    <source>
        <dbReference type="Pfam" id="PF01048"/>
    </source>
</evidence>
<evidence type="ECO:0000313" key="3">
    <source>
        <dbReference type="Proteomes" id="UP000826573"/>
    </source>
</evidence>
<gene>
    <name evidence="2" type="ORF">TsFJ059_008176</name>
</gene>
<dbReference type="SUPFAM" id="SSF53167">
    <property type="entry name" value="Purine and uridine phosphorylases"/>
    <property type="match status" value="1"/>
</dbReference>
<proteinExistence type="predicted"/>
<dbReference type="Pfam" id="PF01048">
    <property type="entry name" value="PNP_UDP_1"/>
    <property type="match status" value="1"/>
</dbReference>
<dbReference type="GO" id="GO:0003824">
    <property type="term" value="F:catalytic activity"/>
    <property type="evidence" value="ECO:0007669"/>
    <property type="project" value="InterPro"/>
</dbReference>
<dbReference type="EMBL" id="JAIMJC010000006">
    <property type="protein sequence ID" value="KAH0523126.1"/>
    <property type="molecule type" value="Genomic_DNA"/>
</dbReference>
<reference evidence="2 3" key="1">
    <citation type="submission" date="2021-08" db="EMBL/GenBank/DDBJ databases">
        <title>The highly contiguous genome resource for Trichoderma semiorbis FJ059, a fungal antagonistic to plant pathogens.</title>
        <authorList>
            <person name="Liu T."/>
        </authorList>
    </citation>
    <scope>NUCLEOTIDE SEQUENCE [LARGE SCALE GENOMIC DNA]</scope>
    <source>
        <strain evidence="2 3">FJ059</strain>
    </source>
</reference>
<dbReference type="Gene3D" id="3.40.50.1580">
    <property type="entry name" value="Nucleoside phosphorylase domain"/>
    <property type="match status" value="1"/>
</dbReference>
<accession>A0A9P8HIK7</accession>